<dbReference type="Proteomes" id="UP000019030">
    <property type="component" value="Chromosome"/>
</dbReference>
<gene>
    <name evidence="1" type="ORF">Z042_12715</name>
</gene>
<evidence type="ECO:0000313" key="2">
    <source>
        <dbReference type="Proteomes" id="UP000019030"/>
    </source>
</evidence>
<dbReference type="EMBL" id="CP007044">
    <property type="protein sequence ID" value="AHG20395.1"/>
    <property type="molecule type" value="Genomic_DNA"/>
</dbReference>
<dbReference type="HOGENOM" id="CLU_198346_0_0_6"/>
<proteinExistence type="predicted"/>
<evidence type="ECO:0000313" key="1">
    <source>
        <dbReference type="EMBL" id="AHG20395.1"/>
    </source>
</evidence>
<dbReference type="AlphaFoldDB" id="W0LEP1"/>
<dbReference type="PATRIC" id="fig|1441930.4.peg.2527"/>
<dbReference type="NCBIfam" id="TIGR03493">
    <property type="entry name" value="cellullose_BcsF"/>
    <property type="match status" value="1"/>
</dbReference>
<dbReference type="RefSeq" id="WP_024912771.1">
    <property type="nucleotide sequence ID" value="NZ_CP007044.2"/>
</dbReference>
<accession>W0LEP1</accession>
<reference evidence="1 2" key="2">
    <citation type="submission" date="2015-03" db="EMBL/GenBank/DDBJ databases">
        <authorList>
            <person name="Chan K.-G."/>
        </authorList>
    </citation>
    <scope>NUCLEOTIDE SEQUENCE [LARGE SCALE GENOMIC DNA]</scope>
    <source>
        <strain evidence="1 2">RB-25</strain>
    </source>
</reference>
<dbReference type="InterPro" id="IPR019995">
    <property type="entry name" value="Cellulose_BcsF/YhjT"/>
</dbReference>
<dbReference type="eggNOG" id="ENOG5033B5V">
    <property type="taxonomic scope" value="Bacteria"/>
</dbReference>
<dbReference type="STRING" id="1441930.Z042_12715"/>
<keyword evidence="2" id="KW-1185">Reference proteome</keyword>
<organism evidence="1 2">
    <name type="scientific">Chania multitudinisentens RB-25</name>
    <dbReference type="NCBI Taxonomy" id="1441930"/>
    <lineage>
        <taxon>Bacteria</taxon>
        <taxon>Pseudomonadati</taxon>
        <taxon>Pseudomonadota</taxon>
        <taxon>Gammaproteobacteria</taxon>
        <taxon>Enterobacterales</taxon>
        <taxon>Yersiniaceae</taxon>
        <taxon>Chania</taxon>
    </lineage>
</organism>
<dbReference type="KEGG" id="sfo:Z042_12715"/>
<reference evidence="1 2" key="1">
    <citation type="submission" date="2014-01" db="EMBL/GenBank/DDBJ databases">
        <title>Isolation of Serratia multitudinisentens RB-25 from Ex-Landfill site.</title>
        <authorList>
            <person name="Robson E.H.J."/>
        </authorList>
    </citation>
    <scope>NUCLEOTIDE SEQUENCE [LARGE SCALE GENOMIC DNA]</scope>
    <source>
        <strain evidence="1 2">RB-25</strain>
    </source>
</reference>
<protein>
    <submittedName>
        <fullName evidence="1">Lipoprotein</fullName>
    </submittedName>
</protein>
<dbReference type="OrthoDB" id="6469731at2"/>
<name>W0LEP1_9GAMM</name>
<sequence>MLNINDIMQLALLCAIIFLPLGYALHRSFPNWFKNWQNRLLSPRYLKPAGLWVREGSSSQIKRKNRNE</sequence>
<dbReference type="Pfam" id="PF11120">
    <property type="entry name" value="CBP_BcsF"/>
    <property type="match status" value="1"/>
</dbReference>
<keyword evidence="1" id="KW-0449">Lipoprotein</keyword>